<comment type="caution">
    <text evidence="2">The sequence shown here is derived from an EMBL/GenBank/DDBJ whole genome shotgun (WGS) entry which is preliminary data.</text>
</comment>
<feature type="region of interest" description="Disordered" evidence="1">
    <location>
        <begin position="1"/>
        <end position="80"/>
    </location>
</feature>
<proteinExistence type="predicted"/>
<organism evidence="2 3">
    <name type="scientific">Streptomyces nigrescens</name>
    <dbReference type="NCBI Taxonomy" id="1920"/>
    <lineage>
        <taxon>Bacteria</taxon>
        <taxon>Bacillati</taxon>
        <taxon>Actinomycetota</taxon>
        <taxon>Actinomycetes</taxon>
        <taxon>Kitasatosporales</taxon>
        <taxon>Streptomycetaceae</taxon>
        <taxon>Streptomyces</taxon>
    </lineage>
</organism>
<gene>
    <name evidence="2" type="ORF">Sliba_13550</name>
</gene>
<accession>A0A640TD15</accession>
<evidence type="ECO:0000313" key="3">
    <source>
        <dbReference type="Proteomes" id="UP000429552"/>
    </source>
</evidence>
<sequence length="80" mass="8709">MEITGDVREEAGQHELGGALGEDRKAEQIENEGHSNTPQPQNGSARRGGRHSGTRDEVKEETVRPGTRGYRARTPGASER</sequence>
<dbReference type="AlphaFoldDB" id="A0A640TD15"/>
<feature type="compositionally biased region" description="Polar residues" evidence="1">
    <location>
        <begin position="34"/>
        <end position="44"/>
    </location>
</feature>
<reference evidence="2 3" key="1">
    <citation type="submission" date="2019-12" db="EMBL/GenBank/DDBJ databases">
        <title>Whole genome shotgun sequence of Streptomyces libani subsp. libani NBRC 13452.</title>
        <authorList>
            <person name="Ichikawa N."/>
            <person name="Kimura A."/>
            <person name="Kitahashi Y."/>
            <person name="Komaki H."/>
            <person name="Tamura T."/>
        </authorList>
    </citation>
    <scope>NUCLEOTIDE SEQUENCE [LARGE SCALE GENOMIC DNA]</scope>
    <source>
        <strain evidence="2 3">NBRC 13452</strain>
    </source>
</reference>
<name>A0A640TD15_STRNI</name>
<protein>
    <submittedName>
        <fullName evidence="2">Uncharacterized protein</fullName>
    </submittedName>
</protein>
<dbReference type="Proteomes" id="UP000429552">
    <property type="component" value="Unassembled WGS sequence"/>
</dbReference>
<feature type="compositionally biased region" description="Basic and acidic residues" evidence="1">
    <location>
        <begin position="53"/>
        <end position="63"/>
    </location>
</feature>
<evidence type="ECO:0000313" key="2">
    <source>
        <dbReference type="EMBL" id="GFE20902.1"/>
    </source>
</evidence>
<evidence type="ECO:0000256" key="1">
    <source>
        <dbReference type="SAM" id="MobiDB-lite"/>
    </source>
</evidence>
<feature type="compositionally biased region" description="Basic and acidic residues" evidence="1">
    <location>
        <begin position="21"/>
        <end position="33"/>
    </location>
</feature>
<feature type="compositionally biased region" description="Basic and acidic residues" evidence="1">
    <location>
        <begin position="1"/>
        <end position="13"/>
    </location>
</feature>
<dbReference type="EMBL" id="BLIP01000001">
    <property type="protein sequence ID" value="GFE20902.1"/>
    <property type="molecule type" value="Genomic_DNA"/>
</dbReference>